<reference evidence="1 2" key="1">
    <citation type="journal article" date="2016" name="BMC Genomics">
        <title>Comparative genomics reveals Cyclospora cayetanensis possesses coccidia-like metabolism and invasion components but unique surface antigens.</title>
        <authorList>
            <person name="Liu S."/>
            <person name="Wang L."/>
            <person name="Zheng H."/>
            <person name="Xu Z."/>
            <person name="Roellig D.M."/>
            <person name="Li N."/>
            <person name="Frace M.A."/>
            <person name="Tang K."/>
            <person name="Arrowood M.J."/>
            <person name="Moss D.M."/>
            <person name="Zhang L."/>
            <person name="Feng Y."/>
            <person name="Xiao L."/>
        </authorList>
    </citation>
    <scope>NUCLEOTIDE SEQUENCE [LARGE SCALE GENOMIC DNA]</scope>
    <source>
        <strain evidence="1 2">CHN_HEN01</strain>
    </source>
</reference>
<dbReference type="VEuPathDB" id="ToxoDB:LOC34623951"/>
<dbReference type="AlphaFoldDB" id="A0A1D3D0N6"/>
<dbReference type="EMBL" id="JROU02001256">
    <property type="protein sequence ID" value="OEH76979.1"/>
    <property type="molecule type" value="Genomic_DNA"/>
</dbReference>
<dbReference type="VEuPathDB" id="ToxoDB:cyc_08149"/>
<name>A0A1D3D0N6_9EIME</name>
<evidence type="ECO:0000313" key="2">
    <source>
        <dbReference type="Proteomes" id="UP000095192"/>
    </source>
</evidence>
<protein>
    <submittedName>
        <fullName evidence="1">Uncharacterized protein</fullName>
    </submittedName>
</protein>
<sequence>MSYAAASVNLPVPLVEPVIKSGTQRRDLCLTENAALDGKWHLSNSAFLDRYLELPTISQVLQQLPTRQPPICVAPDMARYPLLLLEADGFTGALNK</sequence>
<gene>
    <name evidence="1" type="ORF">cyc_08149</name>
</gene>
<comment type="caution">
    <text evidence="1">The sequence shown here is derived from an EMBL/GenBank/DDBJ whole genome shotgun (WGS) entry which is preliminary data.</text>
</comment>
<dbReference type="InParanoid" id="A0A1D3D0N6"/>
<dbReference type="Proteomes" id="UP000095192">
    <property type="component" value="Unassembled WGS sequence"/>
</dbReference>
<keyword evidence="2" id="KW-1185">Reference proteome</keyword>
<proteinExistence type="predicted"/>
<accession>A0A1D3D0N6</accession>
<organism evidence="1 2">
    <name type="scientific">Cyclospora cayetanensis</name>
    <dbReference type="NCBI Taxonomy" id="88456"/>
    <lineage>
        <taxon>Eukaryota</taxon>
        <taxon>Sar</taxon>
        <taxon>Alveolata</taxon>
        <taxon>Apicomplexa</taxon>
        <taxon>Conoidasida</taxon>
        <taxon>Coccidia</taxon>
        <taxon>Eucoccidiorida</taxon>
        <taxon>Eimeriorina</taxon>
        <taxon>Eimeriidae</taxon>
        <taxon>Cyclospora</taxon>
    </lineage>
</organism>
<evidence type="ECO:0000313" key="1">
    <source>
        <dbReference type="EMBL" id="OEH76979.1"/>
    </source>
</evidence>